<dbReference type="SUPFAM" id="SSF89360">
    <property type="entry name" value="HesB-like domain"/>
    <property type="match status" value="1"/>
</dbReference>
<proteinExistence type="predicted"/>
<evidence type="ECO:0000313" key="2">
    <source>
        <dbReference type="Proteomes" id="UP000632377"/>
    </source>
</evidence>
<evidence type="ECO:0000313" key="1">
    <source>
        <dbReference type="EMBL" id="MBL4936565.1"/>
    </source>
</evidence>
<protein>
    <submittedName>
        <fullName evidence="1">HesB-like protein</fullName>
    </submittedName>
</protein>
<reference evidence="1 2" key="1">
    <citation type="submission" date="2021-01" db="EMBL/GenBank/DDBJ databases">
        <title>Genome public.</title>
        <authorList>
            <person name="Liu C."/>
            <person name="Sun Q."/>
        </authorList>
    </citation>
    <scope>NUCLEOTIDE SEQUENCE [LARGE SCALE GENOMIC DNA]</scope>
    <source>
        <strain evidence="1 2">YIM B02515</strain>
    </source>
</reference>
<sequence length="108" mass="11804">MEKLLISNEAYEEFVEFLKDNKIDNFNIRINYAGSGCSGPSFDISVSEPEEGDVVEKVNDISFLIKPEIIDEFGILTILSSEENDGRGMSLRPLIEPVGGCAGCSGCH</sequence>
<gene>
    <name evidence="1" type="ORF">JK636_12430</name>
</gene>
<dbReference type="NCBIfam" id="TIGR01911">
    <property type="entry name" value="HesB_rel_seleno"/>
    <property type="match status" value="1"/>
</dbReference>
<dbReference type="RefSeq" id="WP_202749323.1">
    <property type="nucleotide sequence ID" value="NZ_JAESWC010000007.1"/>
</dbReference>
<dbReference type="InterPro" id="IPR035903">
    <property type="entry name" value="HesB-like_dom_sf"/>
</dbReference>
<keyword evidence="2" id="KW-1185">Reference proteome</keyword>
<organism evidence="1 2">
    <name type="scientific">Clostridium rhizosphaerae</name>
    <dbReference type="NCBI Taxonomy" id="2803861"/>
    <lineage>
        <taxon>Bacteria</taxon>
        <taxon>Bacillati</taxon>
        <taxon>Bacillota</taxon>
        <taxon>Clostridia</taxon>
        <taxon>Eubacteriales</taxon>
        <taxon>Clostridiaceae</taxon>
        <taxon>Clostridium</taxon>
    </lineage>
</organism>
<accession>A0ABS1TB75</accession>
<dbReference type="Proteomes" id="UP000632377">
    <property type="component" value="Unassembled WGS sequence"/>
</dbReference>
<comment type="caution">
    <text evidence="1">The sequence shown here is derived from an EMBL/GenBank/DDBJ whole genome shotgun (WGS) entry which is preliminary data.</text>
</comment>
<dbReference type="EMBL" id="JAESWC010000007">
    <property type="protein sequence ID" value="MBL4936565.1"/>
    <property type="molecule type" value="Genomic_DNA"/>
</dbReference>
<dbReference type="Gene3D" id="2.60.300.12">
    <property type="entry name" value="HesB-like domain"/>
    <property type="match status" value="1"/>
</dbReference>
<dbReference type="InterPro" id="IPR010965">
    <property type="entry name" value="HesB-rel_seleno"/>
</dbReference>
<name>A0ABS1TB75_9CLOT</name>